<evidence type="ECO:0000313" key="2">
    <source>
        <dbReference type="EMBL" id="KAF1026754.1"/>
    </source>
</evidence>
<dbReference type="Proteomes" id="UP000490535">
    <property type="component" value="Unassembled WGS sequence"/>
</dbReference>
<evidence type="ECO:0000256" key="1">
    <source>
        <dbReference type="SAM" id="Phobius"/>
    </source>
</evidence>
<organism evidence="2 3">
    <name type="scientific">Acinetobacter bereziniae</name>
    <name type="common">Acinetobacter genomosp. 10</name>
    <dbReference type="NCBI Taxonomy" id="106648"/>
    <lineage>
        <taxon>Bacteria</taxon>
        <taxon>Pseudomonadati</taxon>
        <taxon>Pseudomonadota</taxon>
        <taxon>Gammaproteobacteria</taxon>
        <taxon>Moraxellales</taxon>
        <taxon>Moraxellaceae</taxon>
        <taxon>Acinetobacter</taxon>
    </lineage>
</organism>
<reference evidence="3" key="1">
    <citation type="journal article" date="2020" name="MBio">
        <title>Horizontal gene transfer to a defensive symbiont with a reduced genome amongst a multipartite beetle microbiome.</title>
        <authorList>
            <person name="Waterworth S.C."/>
            <person name="Florez L.V."/>
            <person name="Rees E.R."/>
            <person name="Hertweck C."/>
            <person name="Kaltenpoth M."/>
            <person name="Kwan J.C."/>
        </authorList>
    </citation>
    <scope>NUCLEOTIDE SEQUENCE [LARGE SCALE GENOMIC DNA]</scope>
</reference>
<accession>A0A833PHQ1</accession>
<protein>
    <submittedName>
        <fullName evidence="2">Uncharacterized protein</fullName>
    </submittedName>
</protein>
<keyword evidence="1" id="KW-1133">Transmembrane helix</keyword>
<feature type="transmembrane region" description="Helical" evidence="1">
    <location>
        <begin position="126"/>
        <end position="149"/>
    </location>
</feature>
<proteinExistence type="predicted"/>
<feature type="transmembrane region" description="Helical" evidence="1">
    <location>
        <begin position="101"/>
        <end position="120"/>
    </location>
</feature>
<comment type="caution">
    <text evidence="2">The sequence shown here is derived from an EMBL/GenBank/DDBJ whole genome shotgun (WGS) entry which is preliminary data.</text>
</comment>
<gene>
    <name evidence="2" type="ORF">GAK29_01067</name>
</gene>
<evidence type="ECO:0000313" key="3">
    <source>
        <dbReference type="Proteomes" id="UP000490535"/>
    </source>
</evidence>
<keyword evidence="1" id="KW-0812">Transmembrane</keyword>
<dbReference type="AlphaFoldDB" id="A0A833PHQ1"/>
<sequence length="249" mass="28829">MIAFEYLIILGLVGFYLYDSAKLCFYNEFFILKGFSAKFKLQLQNNRLSILKKFLMIPSPFSPQYLCFIVRWQLTQTDQHNEVIQQEINHILHIQKILKPLQALIFLNALLMLILFPMALLSQWNYLYMAILIVLIYSINIISIACVFLQRKNLCLSNLKFSHLVVDALLCPPFALNMLQKISLASDFKTDGIIILAQHLLQTEDFQALISQTIADIEILKNNHNTGPILLQQLDLKQNYLHRLGLDSQ</sequence>
<name>A0A833PHQ1_ACIBZ</name>
<keyword evidence="1" id="KW-0472">Membrane</keyword>
<feature type="transmembrane region" description="Helical" evidence="1">
    <location>
        <begin position="6"/>
        <end position="25"/>
    </location>
</feature>
<dbReference type="EMBL" id="WNDP01000018">
    <property type="protein sequence ID" value="KAF1026754.1"/>
    <property type="molecule type" value="Genomic_DNA"/>
</dbReference>